<dbReference type="AlphaFoldDB" id="A0A8H7ZRE7"/>
<protein>
    <submittedName>
        <fullName evidence="1">Uncharacterized protein</fullName>
    </submittedName>
</protein>
<organism evidence="1 2">
    <name type="scientific">Olpidium bornovanus</name>
    <dbReference type="NCBI Taxonomy" id="278681"/>
    <lineage>
        <taxon>Eukaryota</taxon>
        <taxon>Fungi</taxon>
        <taxon>Fungi incertae sedis</taxon>
        <taxon>Olpidiomycota</taxon>
        <taxon>Olpidiomycotina</taxon>
        <taxon>Olpidiomycetes</taxon>
        <taxon>Olpidiales</taxon>
        <taxon>Olpidiaceae</taxon>
        <taxon>Olpidium</taxon>
    </lineage>
</organism>
<sequence length="280" mass="31964">MRAVEVEEEEEVAEEGVSWQREEELARLAKAPEGVNQEFWDLYRELTVRTMPVPEGQKAFPPAPHALGDLIGLASSAKELEFVLDVLVSWRKPLLPLTAEHTSAVVNKALRFGDPDLALRYLGNPEEHDVRTDGSHFDLVLAECVRRFDEAKRVNDPVRELVALDQMYLTLAVLGRYEHLPDRLERLASALKTVVEVSLGSSLREGWRRAVIASQHWEQFFKSTEIYAEEDPIIPDRRPVHIPTAFTPEEIERIELNARTKGYNLEDDVEEGEEMTEREA</sequence>
<dbReference type="EMBL" id="JAEFCI010009077">
    <property type="protein sequence ID" value="KAG5458037.1"/>
    <property type="molecule type" value="Genomic_DNA"/>
</dbReference>
<accession>A0A8H7ZRE7</accession>
<reference evidence="1 2" key="1">
    <citation type="journal article" name="Sci. Rep.">
        <title>Genome-scale phylogenetic analyses confirm Olpidium as the closest living zoosporic fungus to the non-flagellated, terrestrial fungi.</title>
        <authorList>
            <person name="Chang Y."/>
            <person name="Rochon D."/>
            <person name="Sekimoto S."/>
            <person name="Wang Y."/>
            <person name="Chovatia M."/>
            <person name="Sandor L."/>
            <person name="Salamov A."/>
            <person name="Grigoriev I.V."/>
            <person name="Stajich J.E."/>
            <person name="Spatafora J.W."/>
        </authorList>
    </citation>
    <scope>NUCLEOTIDE SEQUENCE [LARGE SCALE GENOMIC DNA]</scope>
    <source>
        <strain evidence="1">S191</strain>
    </source>
</reference>
<dbReference type="Proteomes" id="UP000673691">
    <property type="component" value="Unassembled WGS sequence"/>
</dbReference>
<proteinExistence type="predicted"/>
<evidence type="ECO:0000313" key="2">
    <source>
        <dbReference type="Proteomes" id="UP000673691"/>
    </source>
</evidence>
<comment type="caution">
    <text evidence="1">The sequence shown here is derived from an EMBL/GenBank/DDBJ whole genome shotgun (WGS) entry which is preliminary data.</text>
</comment>
<gene>
    <name evidence="1" type="ORF">BJ554DRAFT_1821</name>
</gene>
<name>A0A8H7ZRE7_9FUNG</name>
<keyword evidence="2" id="KW-1185">Reference proteome</keyword>
<evidence type="ECO:0000313" key="1">
    <source>
        <dbReference type="EMBL" id="KAG5458037.1"/>
    </source>
</evidence>